<dbReference type="EMBL" id="BMJS01000026">
    <property type="protein sequence ID" value="GGG03197.1"/>
    <property type="molecule type" value="Genomic_DNA"/>
</dbReference>
<comment type="caution">
    <text evidence="2">The sequence shown here is derived from an EMBL/GenBank/DDBJ whole genome shotgun (WGS) entry which is preliminary data.</text>
</comment>
<dbReference type="AlphaFoldDB" id="A0A8J3EA13"/>
<gene>
    <name evidence="2" type="ORF">GCM10010995_20810</name>
</gene>
<dbReference type="OrthoDB" id="8613885at2"/>
<evidence type="ECO:0000259" key="1">
    <source>
        <dbReference type="Pfam" id="PF14090"/>
    </source>
</evidence>
<evidence type="ECO:0000313" key="3">
    <source>
        <dbReference type="Proteomes" id="UP000636949"/>
    </source>
</evidence>
<proteinExistence type="predicted"/>
<feature type="domain" description="Winged helix-turn-helix" evidence="1">
    <location>
        <begin position="3"/>
        <end position="63"/>
    </location>
</feature>
<accession>A0A8J3EA13</accession>
<sequence length="64" mass="7406">MHQSLEILNHLKDNGSITPLEALHKYGCMRLGARIFELRQKGYPIKTEISESSKKYAVYKLVKE</sequence>
<keyword evidence="3" id="KW-1185">Reference proteome</keyword>
<protein>
    <recommendedName>
        <fullName evidence="1">Winged helix-turn-helix domain-containing protein</fullName>
    </recommendedName>
</protein>
<dbReference type="Proteomes" id="UP000636949">
    <property type="component" value="Unassembled WGS sequence"/>
</dbReference>
<evidence type="ECO:0000313" key="2">
    <source>
        <dbReference type="EMBL" id="GGG03197.1"/>
    </source>
</evidence>
<organism evidence="2 3">
    <name type="scientific">Cysteiniphilum litorale</name>
    <dbReference type="NCBI Taxonomy" id="2056700"/>
    <lineage>
        <taxon>Bacteria</taxon>
        <taxon>Pseudomonadati</taxon>
        <taxon>Pseudomonadota</taxon>
        <taxon>Gammaproteobacteria</taxon>
        <taxon>Thiotrichales</taxon>
        <taxon>Fastidiosibacteraceae</taxon>
        <taxon>Cysteiniphilum</taxon>
    </lineage>
</organism>
<dbReference type="RefSeq" id="WP_117003354.1">
    <property type="nucleotide sequence ID" value="NZ_BMJS01000026.1"/>
</dbReference>
<reference evidence="2" key="1">
    <citation type="journal article" date="2014" name="Int. J. Syst. Evol. Microbiol.">
        <title>Complete genome sequence of Corynebacterium casei LMG S-19264T (=DSM 44701T), isolated from a smear-ripened cheese.</title>
        <authorList>
            <consortium name="US DOE Joint Genome Institute (JGI-PGF)"/>
            <person name="Walter F."/>
            <person name="Albersmeier A."/>
            <person name="Kalinowski J."/>
            <person name="Ruckert C."/>
        </authorList>
    </citation>
    <scope>NUCLEOTIDE SEQUENCE</scope>
    <source>
        <strain evidence="2">CGMCC 1.15758</strain>
    </source>
</reference>
<reference evidence="2" key="2">
    <citation type="submission" date="2020-09" db="EMBL/GenBank/DDBJ databases">
        <authorList>
            <person name="Sun Q."/>
            <person name="Zhou Y."/>
        </authorList>
    </citation>
    <scope>NUCLEOTIDE SEQUENCE</scope>
    <source>
        <strain evidence="2">CGMCC 1.15758</strain>
    </source>
</reference>
<dbReference type="InterPro" id="IPR055245">
    <property type="entry name" value="HTH_proteobacteria"/>
</dbReference>
<name>A0A8J3EA13_9GAMM</name>
<dbReference type="Pfam" id="PF14090">
    <property type="entry name" value="HTH_39"/>
    <property type="match status" value="1"/>
</dbReference>